<evidence type="ECO:0008006" key="5">
    <source>
        <dbReference type="Google" id="ProtNLM"/>
    </source>
</evidence>
<accession>A0A1G6WVS2</accession>
<keyword evidence="4" id="KW-1185">Reference proteome</keyword>
<feature type="signal peptide" evidence="2">
    <location>
        <begin position="1"/>
        <end position="19"/>
    </location>
</feature>
<feature type="chain" id="PRO_5011660574" description="DUF4124 domain-containing protein" evidence="2">
    <location>
        <begin position="20"/>
        <end position="172"/>
    </location>
</feature>
<name>A0A1G6WVS2_9GAMM</name>
<dbReference type="OrthoDB" id="5766008at2"/>
<dbReference type="Proteomes" id="UP000199603">
    <property type="component" value="Unassembled WGS sequence"/>
</dbReference>
<dbReference type="EMBL" id="FNAG01000005">
    <property type="protein sequence ID" value="SDD69931.1"/>
    <property type="molecule type" value="Genomic_DNA"/>
</dbReference>
<evidence type="ECO:0000313" key="4">
    <source>
        <dbReference type="Proteomes" id="UP000199603"/>
    </source>
</evidence>
<dbReference type="RefSeq" id="WP_091242480.1">
    <property type="nucleotide sequence ID" value="NZ_FNAG01000005.1"/>
</dbReference>
<evidence type="ECO:0000313" key="3">
    <source>
        <dbReference type="EMBL" id="SDD69931.1"/>
    </source>
</evidence>
<sequence length="172" mass="18578">MRILLPALLFALACSSSDAAAKVYKCPLPGGGHEYRQIACDGEGSGEVEVNDPTVSRRADTARAPDTADAGDLVGDWCEIGVSTTIDSEIALDGIHWYFGPDYLTYVHSRAWKPAGMEPPKYPLQRKGEVFVVDDPMFGGVEAEWTVVGRREGVILVEGPMGGILHMRPGRC</sequence>
<keyword evidence="2" id="KW-0732">Signal</keyword>
<evidence type="ECO:0000256" key="2">
    <source>
        <dbReference type="SAM" id="SignalP"/>
    </source>
</evidence>
<proteinExistence type="predicted"/>
<organism evidence="3 4">
    <name type="scientific">Aquimonas voraii</name>
    <dbReference type="NCBI Taxonomy" id="265719"/>
    <lineage>
        <taxon>Bacteria</taxon>
        <taxon>Pseudomonadati</taxon>
        <taxon>Pseudomonadota</taxon>
        <taxon>Gammaproteobacteria</taxon>
        <taxon>Lysobacterales</taxon>
        <taxon>Lysobacteraceae</taxon>
        <taxon>Aquimonas</taxon>
    </lineage>
</organism>
<reference evidence="3 4" key="1">
    <citation type="submission" date="2016-10" db="EMBL/GenBank/DDBJ databases">
        <authorList>
            <person name="de Groot N.N."/>
        </authorList>
    </citation>
    <scope>NUCLEOTIDE SEQUENCE [LARGE SCALE GENOMIC DNA]</scope>
    <source>
        <strain evidence="3 4">DSM 16957</strain>
    </source>
</reference>
<dbReference type="AlphaFoldDB" id="A0A1G6WVS2"/>
<protein>
    <recommendedName>
        <fullName evidence="5">DUF4124 domain-containing protein</fullName>
    </recommendedName>
</protein>
<evidence type="ECO:0000256" key="1">
    <source>
        <dbReference type="SAM" id="MobiDB-lite"/>
    </source>
</evidence>
<gene>
    <name evidence="3" type="ORF">SAMN04488509_105190</name>
</gene>
<dbReference type="STRING" id="265719.SAMN04488509_105190"/>
<feature type="region of interest" description="Disordered" evidence="1">
    <location>
        <begin position="46"/>
        <end position="67"/>
    </location>
</feature>